<evidence type="ECO:0000259" key="1">
    <source>
        <dbReference type="PROSITE" id="PS50994"/>
    </source>
</evidence>
<reference evidence="3" key="1">
    <citation type="journal article" date="2019" name="Int. J. Syst. Evol. Microbiol.">
        <title>The Global Catalogue of Microorganisms (GCM) 10K type strain sequencing project: providing services to taxonomists for standard genome sequencing and annotation.</title>
        <authorList>
            <consortium name="The Broad Institute Genomics Platform"/>
            <consortium name="The Broad Institute Genome Sequencing Center for Infectious Disease"/>
            <person name="Wu L."/>
            <person name="Ma J."/>
        </authorList>
    </citation>
    <scope>NUCLEOTIDE SEQUENCE [LARGE SCALE GENOMIC DNA]</scope>
    <source>
        <strain evidence="3">CCUG 54822</strain>
    </source>
</reference>
<dbReference type="Proteomes" id="UP001597178">
    <property type="component" value="Unassembled WGS sequence"/>
</dbReference>
<gene>
    <name evidence="2" type="ORF">ACFQ4A_18980</name>
</gene>
<comment type="caution">
    <text evidence="2">The sequence shown here is derived from an EMBL/GenBank/DDBJ whole genome shotgun (WGS) entry which is preliminary data.</text>
</comment>
<organism evidence="2 3">
    <name type="scientific">Lentibacillus salinarum</name>
    <dbReference type="NCBI Taxonomy" id="446820"/>
    <lineage>
        <taxon>Bacteria</taxon>
        <taxon>Bacillati</taxon>
        <taxon>Bacillota</taxon>
        <taxon>Bacilli</taxon>
        <taxon>Bacillales</taxon>
        <taxon>Bacillaceae</taxon>
        <taxon>Lentibacillus</taxon>
    </lineage>
</organism>
<dbReference type="EMBL" id="JBHTNH010000061">
    <property type="protein sequence ID" value="MFD1363692.1"/>
    <property type="molecule type" value="Genomic_DNA"/>
</dbReference>
<accession>A0ABW4A0Y9</accession>
<protein>
    <recommendedName>
        <fullName evidence="1">Integrase catalytic domain-containing protein</fullName>
    </recommendedName>
</protein>
<name>A0ABW4A0Y9_9BACI</name>
<keyword evidence="3" id="KW-1185">Reference proteome</keyword>
<evidence type="ECO:0000313" key="3">
    <source>
        <dbReference type="Proteomes" id="UP001597178"/>
    </source>
</evidence>
<dbReference type="InterPro" id="IPR001584">
    <property type="entry name" value="Integrase_cat-core"/>
</dbReference>
<feature type="domain" description="Integrase catalytic" evidence="1">
    <location>
        <begin position="1"/>
        <end position="123"/>
    </location>
</feature>
<dbReference type="PROSITE" id="PS50994">
    <property type="entry name" value="INTEGRASE"/>
    <property type="match status" value="1"/>
</dbReference>
<sequence length="123" mass="14033">MGEQAQVEFEETNQQTTKGGDIKLYFISFVLSHSRFKAVMWLDRPFTTRDVLWAHEKAFEVMGGMPGEIVYDQDQLIFVKESAGDFIFTAAFRSYLEEKGSHVYMCKGAESELKGRIEMSSGL</sequence>
<proteinExistence type="predicted"/>
<dbReference type="PANTHER" id="PTHR35004">
    <property type="entry name" value="TRANSPOSASE RV3428C-RELATED"/>
    <property type="match status" value="1"/>
</dbReference>
<evidence type="ECO:0000313" key="2">
    <source>
        <dbReference type="EMBL" id="MFD1363692.1"/>
    </source>
</evidence>